<proteinExistence type="predicted"/>
<dbReference type="Pfam" id="PF05136">
    <property type="entry name" value="Phage_portal_2"/>
    <property type="match status" value="1"/>
</dbReference>
<keyword evidence="3" id="KW-1185">Reference proteome</keyword>
<accession>A0ABT8BLN0</accession>
<dbReference type="EMBL" id="JAUFPX010000015">
    <property type="protein sequence ID" value="MDN3592103.1"/>
    <property type="molecule type" value="Genomic_DNA"/>
</dbReference>
<feature type="compositionally biased region" description="Basic and acidic residues" evidence="1">
    <location>
        <begin position="512"/>
        <end position="524"/>
    </location>
</feature>
<sequence>MIPVAPSILDRAITALAPGYGVRRYNARIALHAAGQYSGARSTRNALKAWMTRAGSADSDTLGDLETLRSRSRDLLRNNPIATGARATSRSNVVGTGLHVRAQIDRELLGMTEAQAEAWEQKAEKLFHRWAVSKAADITRHQNFYELQALVFSTVFESGDTLVLRRKAKVRAVLALALAIVEADRIVTPVEHLNDPSVRDGVRIDEDGAPVSYFVANDHPGDDVISAISGFKEVPAIGAASGEVMALHVFERVRPGLTRGVPFLAPVIETLKQLDRYSEAELMKAVVSSFFTVFMKTANDDGLASATAPLPGMASNEVTLGSGSVVELGSDESIEVAQSTANTNFDPFFLAVVRQIGVALSIPYELLVMHFTASYSASRAAIEMASQFFKERREWLVNAFCQPVYEWFIVDAVNAGLLTAPGFDDPVRRAAYLGAMWIPPSKLVLDPKKEWEAEKIAVEMGGKTLEQVVTEKTGGDWKKTTEQRGREHSLRVALKLEPETLDPNKAAGGAPEKPEPGGKTEEDQ</sequence>
<evidence type="ECO:0000313" key="2">
    <source>
        <dbReference type="EMBL" id="MDN3592103.1"/>
    </source>
</evidence>
<organism evidence="2 3">
    <name type="scientific">Methylobacterium adhaesivum</name>
    <dbReference type="NCBI Taxonomy" id="333297"/>
    <lineage>
        <taxon>Bacteria</taxon>
        <taxon>Pseudomonadati</taxon>
        <taxon>Pseudomonadota</taxon>
        <taxon>Alphaproteobacteria</taxon>
        <taxon>Hyphomicrobiales</taxon>
        <taxon>Methylobacteriaceae</taxon>
        <taxon>Methylobacterium</taxon>
    </lineage>
</organism>
<reference evidence="3" key="1">
    <citation type="journal article" date="2019" name="Int. J. Syst. Evol. Microbiol.">
        <title>The Global Catalogue of Microorganisms (GCM) 10K type strain sequencing project: providing services to taxonomists for standard genome sequencing and annotation.</title>
        <authorList>
            <consortium name="The Broad Institute Genomics Platform"/>
            <consortium name="The Broad Institute Genome Sequencing Center for Infectious Disease"/>
            <person name="Wu L."/>
            <person name="Ma J."/>
        </authorList>
    </citation>
    <scope>NUCLEOTIDE SEQUENCE [LARGE SCALE GENOMIC DNA]</scope>
    <source>
        <strain evidence="3">CECT 7069</strain>
    </source>
</reference>
<dbReference type="InterPro" id="IPR006429">
    <property type="entry name" value="Phage_lambda_portal"/>
</dbReference>
<protein>
    <submittedName>
        <fullName evidence="2">Phage portal protein</fullName>
    </submittedName>
</protein>
<evidence type="ECO:0000256" key="1">
    <source>
        <dbReference type="SAM" id="MobiDB-lite"/>
    </source>
</evidence>
<feature type="compositionally biased region" description="Basic and acidic residues" evidence="1">
    <location>
        <begin position="473"/>
        <end position="498"/>
    </location>
</feature>
<dbReference type="Proteomes" id="UP001224644">
    <property type="component" value="Unassembled WGS sequence"/>
</dbReference>
<dbReference type="NCBIfam" id="TIGR01539">
    <property type="entry name" value="portal_lambda"/>
    <property type="match status" value="1"/>
</dbReference>
<evidence type="ECO:0000313" key="3">
    <source>
        <dbReference type="Proteomes" id="UP001224644"/>
    </source>
</evidence>
<dbReference type="RefSeq" id="WP_238226197.1">
    <property type="nucleotide sequence ID" value="NZ_BPQD01000016.1"/>
</dbReference>
<gene>
    <name evidence="2" type="ORF">QWZ12_16010</name>
</gene>
<comment type="caution">
    <text evidence="2">The sequence shown here is derived from an EMBL/GenBank/DDBJ whole genome shotgun (WGS) entry which is preliminary data.</text>
</comment>
<feature type="region of interest" description="Disordered" evidence="1">
    <location>
        <begin position="472"/>
        <end position="524"/>
    </location>
</feature>
<name>A0ABT8BLN0_9HYPH</name>